<dbReference type="InterPro" id="IPR016024">
    <property type="entry name" value="ARM-type_fold"/>
</dbReference>
<dbReference type="GO" id="GO:0061630">
    <property type="term" value="F:ubiquitin protein ligase activity"/>
    <property type="evidence" value="ECO:0007669"/>
    <property type="project" value="UniProtKB-EC"/>
</dbReference>
<comment type="catalytic activity">
    <reaction evidence="1">
        <text>S-ubiquitinyl-[E2 ubiquitin-conjugating enzyme]-L-cysteine + [acceptor protein]-L-lysine = [E2 ubiquitin-conjugating enzyme]-L-cysteine + N(6)-ubiquitinyl-[acceptor protein]-L-lysine.</text>
        <dbReference type="EC" id="2.3.2.27"/>
    </reaction>
</comment>
<dbReference type="SMART" id="SM00504">
    <property type="entry name" value="Ubox"/>
    <property type="match status" value="1"/>
</dbReference>
<dbReference type="GO" id="GO:0016567">
    <property type="term" value="P:protein ubiquitination"/>
    <property type="evidence" value="ECO:0007669"/>
    <property type="project" value="UniProtKB-UniPathway"/>
</dbReference>
<dbReference type="Pfam" id="PF25598">
    <property type="entry name" value="ARM_PUB"/>
    <property type="match status" value="1"/>
</dbReference>
<evidence type="ECO:0000256" key="4">
    <source>
        <dbReference type="ARBA" id="ARBA00022679"/>
    </source>
</evidence>
<dbReference type="PANTHER" id="PTHR23315:SF240">
    <property type="entry name" value="U-BOX DOMAIN-CONTAINING PROTEIN 5"/>
    <property type="match status" value="1"/>
</dbReference>
<sequence>MLLVAHFNSTACIIASVFARKLKVSPHRVSPLLFPFHSASTTKRFLTTAVKLVGFFLPRVGQSVIHEEAVLRFENFHQLAVRKCHDDLKSVGEFDKFEGILVGEVGLCLLTSQQTCVYSLLNRQRSSFPVRFITSLEVVPTLPRPNAIKAYFKWHMVVWGCGRFKVQFPVHQLMCTDLMNLVDRILKILPEIEAARPCKAGRDALCSINLAIEKAKSVLLDCSESSKLYLAISGTVIVLKCERIRSLLEKNLSQIQTMVPCMLNAQISRIVEDLRAVTFSLDSSEEEAGKVMQTLMRQESAQSDLIENSKIEALQIAASRLHITSQRDQLIEKRSIRKQLEKSSNNERKNQMLIYLLNLLKKYGNFIVEVQMENADDHHERPFQFPNSCGASLCGQSVEVGSCLGYGQHEAQTDVFRRPIPPEEFMCPISSRLMYDPVIIDSGVTFERMWIQKWFDEGHDTCPQSKKKLAKMLLTPNTAMKELILKWCMKHGIPEPGPCLEPPAFNTWEYSSTSITSLSNSMNDLHLPIDISGVSLGSLDNSYSSDSSHINIRDGLNLITVKTSDESHRCHGHADKPETDLKFLSELATHPWESQYQVVEDVEKDLKGDDQAWHSLSSKNFVEPLIRFLKDACEQHDVKAQRVGSQLLLAFVSKSRFEGHPNCLLLGLERSMSGQTTQLRSGVSYLGEDAFNLMTSLLDSEVTEEALAILEVLSSNLNCGSKIAAAGTLTSVLKILDTHREFQEPAIKILYNMSSKSDVRSFIVSLDCIPKLVPFLKDTRLAKYCIVILKNLCYTEEGRVSVAGTDGCIASIVELLENGSCEDQEHAMAILLSLCAQRVQYCQLVMEEGADVFTSLASISLNGNDNGKVKANELLRLLRDIDHSDVKESPGSNLVVPVDSSNYLKEKKSSSKSSGIFGRIPIFSKRRSGSPKRKK</sequence>
<evidence type="ECO:0000313" key="8">
    <source>
        <dbReference type="EMBL" id="RVW51811.1"/>
    </source>
</evidence>
<dbReference type="InterPro" id="IPR045210">
    <property type="entry name" value="RING-Ubox_PUB"/>
</dbReference>
<dbReference type="Gene3D" id="3.30.40.10">
    <property type="entry name" value="Zinc/RING finger domain, C3HC4 (zinc finger)"/>
    <property type="match status" value="1"/>
</dbReference>
<proteinExistence type="predicted"/>
<dbReference type="InterPro" id="IPR013083">
    <property type="entry name" value="Znf_RING/FYVE/PHD"/>
</dbReference>
<dbReference type="SUPFAM" id="SSF57850">
    <property type="entry name" value="RING/U-box"/>
    <property type="match status" value="1"/>
</dbReference>
<evidence type="ECO:0000256" key="5">
    <source>
        <dbReference type="ARBA" id="ARBA00022786"/>
    </source>
</evidence>
<dbReference type="AlphaFoldDB" id="A0A438EVS3"/>
<dbReference type="EC" id="2.3.2.27" evidence="3"/>
<feature type="domain" description="U-box" evidence="7">
    <location>
        <begin position="420"/>
        <end position="494"/>
    </location>
</feature>
<name>A0A438EVS3_VITVI</name>
<keyword evidence="5" id="KW-0833">Ubl conjugation pathway</keyword>
<dbReference type="UniPathway" id="UPA00143"/>
<dbReference type="Pfam" id="PF04564">
    <property type="entry name" value="U-box"/>
    <property type="match status" value="1"/>
</dbReference>
<dbReference type="Gene3D" id="1.25.10.10">
    <property type="entry name" value="Leucine-rich Repeat Variant"/>
    <property type="match status" value="1"/>
</dbReference>
<dbReference type="EMBL" id="QGNW01001178">
    <property type="protein sequence ID" value="RVW51811.1"/>
    <property type="molecule type" value="Genomic_DNA"/>
</dbReference>
<evidence type="ECO:0000256" key="1">
    <source>
        <dbReference type="ARBA" id="ARBA00000900"/>
    </source>
</evidence>
<dbReference type="InterPro" id="IPR003613">
    <property type="entry name" value="Ubox_domain"/>
</dbReference>
<organism evidence="8 9">
    <name type="scientific">Vitis vinifera</name>
    <name type="common">Grape</name>
    <dbReference type="NCBI Taxonomy" id="29760"/>
    <lineage>
        <taxon>Eukaryota</taxon>
        <taxon>Viridiplantae</taxon>
        <taxon>Streptophyta</taxon>
        <taxon>Embryophyta</taxon>
        <taxon>Tracheophyta</taxon>
        <taxon>Spermatophyta</taxon>
        <taxon>Magnoliopsida</taxon>
        <taxon>eudicotyledons</taxon>
        <taxon>Gunneridae</taxon>
        <taxon>Pentapetalae</taxon>
        <taxon>rosids</taxon>
        <taxon>Vitales</taxon>
        <taxon>Vitaceae</taxon>
        <taxon>Viteae</taxon>
        <taxon>Vitis</taxon>
    </lineage>
</organism>
<evidence type="ECO:0000256" key="6">
    <source>
        <dbReference type="SAM" id="MobiDB-lite"/>
    </source>
</evidence>
<protein>
    <recommendedName>
        <fullName evidence="3">RING-type E3 ubiquitin transferase</fullName>
        <ecNumber evidence="3">2.3.2.27</ecNumber>
    </recommendedName>
</protein>
<dbReference type="InterPro" id="IPR058678">
    <property type="entry name" value="ARM_PUB"/>
</dbReference>
<comment type="caution">
    <text evidence="8">The sequence shown here is derived from an EMBL/GenBank/DDBJ whole genome shotgun (WGS) entry which is preliminary data.</text>
</comment>
<keyword evidence="4" id="KW-0808">Transferase</keyword>
<gene>
    <name evidence="8" type="primary">PUB5_2</name>
    <name evidence="8" type="ORF">CK203_085726</name>
</gene>
<accession>A0A438EVS3</accession>
<evidence type="ECO:0000313" key="9">
    <source>
        <dbReference type="Proteomes" id="UP000288805"/>
    </source>
</evidence>
<feature type="region of interest" description="Disordered" evidence="6">
    <location>
        <begin position="904"/>
        <end position="935"/>
    </location>
</feature>
<dbReference type="PROSITE" id="PS51698">
    <property type="entry name" value="U_BOX"/>
    <property type="match status" value="1"/>
</dbReference>
<evidence type="ECO:0000256" key="2">
    <source>
        <dbReference type="ARBA" id="ARBA00004906"/>
    </source>
</evidence>
<comment type="pathway">
    <text evidence="2">Protein modification; protein ubiquitination.</text>
</comment>
<dbReference type="PANTHER" id="PTHR23315">
    <property type="entry name" value="U BOX DOMAIN-CONTAINING"/>
    <property type="match status" value="1"/>
</dbReference>
<evidence type="ECO:0000259" key="7">
    <source>
        <dbReference type="PROSITE" id="PS51698"/>
    </source>
</evidence>
<dbReference type="InterPro" id="IPR011989">
    <property type="entry name" value="ARM-like"/>
</dbReference>
<feature type="compositionally biased region" description="Basic residues" evidence="6">
    <location>
        <begin position="924"/>
        <end position="935"/>
    </location>
</feature>
<dbReference type="SUPFAM" id="SSF48371">
    <property type="entry name" value="ARM repeat"/>
    <property type="match status" value="1"/>
</dbReference>
<dbReference type="CDD" id="cd16664">
    <property type="entry name" value="RING-Ubox_PUB"/>
    <property type="match status" value="1"/>
</dbReference>
<dbReference type="Proteomes" id="UP000288805">
    <property type="component" value="Unassembled WGS sequence"/>
</dbReference>
<evidence type="ECO:0000256" key="3">
    <source>
        <dbReference type="ARBA" id="ARBA00012483"/>
    </source>
</evidence>
<reference evidence="8 9" key="1">
    <citation type="journal article" date="2018" name="PLoS Genet.">
        <title>Population sequencing reveals clonal diversity and ancestral inbreeding in the grapevine cultivar Chardonnay.</title>
        <authorList>
            <person name="Roach M.J."/>
            <person name="Johnson D.L."/>
            <person name="Bohlmann J."/>
            <person name="van Vuuren H.J."/>
            <person name="Jones S.J."/>
            <person name="Pretorius I.S."/>
            <person name="Schmidt S.A."/>
            <person name="Borneman A.R."/>
        </authorList>
    </citation>
    <scope>NUCLEOTIDE SEQUENCE [LARGE SCALE GENOMIC DNA]</scope>
    <source>
        <strain evidence="9">cv. Chardonnay</strain>
        <tissue evidence="8">Leaf</tissue>
    </source>
</reference>